<keyword evidence="4 10" id="KW-0288">FMN</keyword>
<proteinExistence type="evidence at transcript level"/>
<dbReference type="AlphaFoldDB" id="A0A6F9DDM8"/>
<evidence type="ECO:0000256" key="6">
    <source>
        <dbReference type="ARBA" id="ARBA00024042"/>
    </source>
</evidence>
<evidence type="ECO:0000256" key="1">
    <source>
        <dbReference type="ARBA" id="ARBA00001917"/>
    </source>
</evidence>
<comment type="cofactor">
    <cofactor evidence="1">
        <name>FMN</name>
        <dbReference type="ChEBI" id="CHEBI:58210"/>
    </cofactor>
</comment>
<evidence type="ECO:0000313" key="12">
    <source>
        <dbReference type="EMBL" id="CAB3251778.1"/>
    </source>
</evidence>
<feature type="binding site" evidence="10">
    <location>
        <begin position="331"/>
        <end position="335"/>
    </location>
    <ligand>
        <name>FMN</name>
        <dbReference type="ChEBI" id="CHEBI:58210"/>
    </ligand>
</feature>
<evidence type="ECO:0000256" key="5">
    <source>
        <dbReference type="ARBA" id="ARBA00023002"/>
    </source>
</evidence>
<feature type="binding site" evidence="10">
    <location>
        <position position="209"/>
    </location>
    <ligand>
        <name>glyoxylate</name>
        <dbReference type="ChEBI" id="CHEBI:36655"/>
    </ligand>
</feature>
<dbReference type="EC" id="1.1.3.15" evidence="2"/>
<feature type="binding site" evidence="10">
    <location>
        <position position="303"/>
    </location>
    <ligand>
        <name>glyoxylate</name>
        <dbReference type="ChEBI" id="CHEBI:36655"/>
    </ligand>
</feature>
<dbReference type="CDD" id="cd02809">
    <property type="entry name" value="alpha_hydroxyacid_oxid_FMN"/>
    <property type="match status" value="1"/>
</dbReference>
<reference evidence="12" key="1">
    <citation type="submission" date="2020-04" db="EMBL/GenBank/DDBJ databases">
        <authorList>
            <person name="Neveu A P."/>
        </authorList>
    </citation>
    <scope>NUCLEOTIDE SEQUENCE</scope>
    <source>
        <tissue evidence="12">Whole embryo</tissue>
    </source>
</reference>
<evidence type="ECO:0000259" key="11">
    <source>
        <dbReference type="PROSITE" id="PS51349"/>
    </source>
</evidence>
<dbReference type="EMBL" id="LR785685">
    <property type="protein sequence ID" value="CAB3251778.1"/>
    <property type="molecule type" value="mRNA"/>
</dbReference>
<dbReference type="InterPro" id="IPR008259">
    <property type="entry name" value="FMN_hydac_DH_AS"/>
</dbReference>
<feature type="binding site" evidence="10">
    <location>
        <position position="150"/>
    </location>
    <ligand>
        <name>FMN</name>
        <dbReference type="ChEBI" id="CHEBI:58210"/>
    </ligand>
</feature>
<feature type="binding site" evidence="10">
    <location>
        <position position="200"/>
    </location>
    <ligand>
        <name>FMN</name>
        <dbReference type="ChEBI" id="CHEBI:58210"/>
    </ligand>
</feature>
<evidence type="ECO:0000256" key="3">
    <source>
        <dbReference type="ARBA" id="ARBA00022630"/>
    </source>
</evidence>
<dbReference type="PANTHER" id="PTHR10578:SF107">
    <property type="entry name" value="2-HYDROXYACID OXIDASE 1"/>
    <property type="match status" value="1"/>
</dbReference>
<feature type="active site" description="Proton acceptor" evidence="9">
    <location>
        <position position="300"/>
    </location>
</feature>
<feature type="binding site" evidence="10">
    <location>
        <position position="172"/>
    </location>
    <ligand>
        <name>FMN</name>
        <dbReference type="ChEBI" id="CHEBI:58210"/>
    </ligand>
</feature>
<feature type="domain" description="FMN hydroxy acid dehydrogenase" evidence="11">
    <location>
        <begin position="42"/>
        <end position="405"/>
    </location>
</feature>
<keyword evidence="3 10" id="KW-0285">Flavoprotein</keyword>
<dbReference type="PROSITE" id="PS00557">
    <property type="entry name" value="FMN_HYDROXY_ACID_DH_1"/>
    <property type="match status" value="1"/>
</dbReference>
<comment type="catalytic activity">
    <reaction evidence="8">
        <text>2-hydroxyoctanoate + O2 = 2-oxooctanoate + H2O2</text>
        <dbReference type="Rhea" id="RHEA:67940"/>
        <dbReference type="ChEBI" id="CHEBI:15379"/>
        <dbReference type="ChEBI" id="CHEBI:16240"/>
        <dbReference type="ChEBI" id="CHEBI:133514"/>
        <dbReference type="ChEBI" id="CHEBI:176689"/>
    </reaction>
    <physiologicalReaction direction="left-to-right" evidence="8">
        <dbReference type="Rhea" id="RHEA:67941"/>
    </physiologicalReaction>
</comment>
<feature type="binding site" evidence="10">
    <location>
        <position position="300"/>
    </location>
    <ligand>
        <name>glyoxylate</name>
        <dbReference type="ChEBI" id="CHEBI:36655"/>
    </ligand>
</feature>
<feature type="binding site" evidence="10">
    <location>
        <position position="298"/>
    </location>
    <ligand>
        <name>FMN</name>
        <dbReference type="ChEBI" id="CHEBI:58210"/>
    </ligand>
</feature>
<dbReference type="PIRSF" id="PIRSF000138">
    <property type="entry name" value="Al-hdrx_acd_dh"/>
    <property type="match status" value="1"/>
</dbReference>
<gene>
    <name evidence="12" type="primary">Hao1-002</name>
</gene>
<accession>A0A6F9DDM8</accession>
<name>A0A6F9DDM8_9ASCI</name>
<dbReference type="GO" id="GO:0003973">
    <property type="term" value="F:(S)-2-hydroxy-acid oxidase activity"/>
    <property type="evidence" value="ECO:0007669"/>
    <property type="project" value="UniProtKB-EC"/>
</dbReference>
<organism evidence="12">
    <name type="scientific">Phallusia mammillata</name>
    <dbReference type="NCBI Taxonomy" id="59560"/>
    <lineage>
        <taxon>Eukaryota</taxon>
        <taxon>Metazoa</taxon>
        <taxon>Chordata</taxon>
        <taxon>Tunicata</taxon>
        <taxon>Ascidiacea</taxon>
        <taxon>Phlebobranchia</taxon>
        <taxon>Ascidiidae</taxon>
        <taxon>Phallusia</taxon>
    </lineage>
</organism>
<dbReference type="Gene3D" id="3.20.20.70">
    <property type="entry name" value="Aldolase class I"/>
    <property type="match status" value="1"/>
</dbReference>
<dbReference type="PANTHER" id="PTHR10578">
    <property type="entry name" value="S -2-HYDROXY-ACID OXIDASE-RELATED"/>
    <property type="match status" value="1"/>
</dbReference>
<evidence type="ECO:0000256" key="7">
    <source>
        <dbReference type="ARBA" id="ARBA00029325"/>
    </source>
</evidence>
<dbReference type="InterPro" id="IPR013785">
    <property type="entry name" value="Aldolase_TIM"/>
</dbReference>
<evidence type="ECO:0000256" key="9">
    <source>
        <dbReference type="PIRSR" id="PIRSR000138-1"/>
    </source>
</evidence>
<feature type="binding site" evidence="10">
    <location>
        <begin position="354"/>
        <end position="355"/>
    </location>
    <ligand>
        <name>FMN</name>
        <dbReference type="ChEBI" id="CHEBI:58210"/>
    </ligand>
</feature>
<evidence type="ECO:0000256" key="4">
    <source>
        <dbReference type="ARBA" id="ARBA00022643"/>
    </source>
</evidence>
<comment type="similarity">
    <text evidence="6">Belongs to the FMN-dependent alpha-hydroxy acid dehydrogenase family.</text>
</comment>
<dbReference type="InterPro" id="IPR012133">
    <property type="entry name" value="Alpha-hydoxy_acid_DH_FMN"/>
</dbReference>
<feature type="binding site" evidence="10">
    <location>
        <position position="68"/>
    </location>
    <ligand>
        <name>glyoxylate</name>
        <dbReference type="ChEBI" id="CHEBI:36655"/>
    </ligand>
</feature>
<dbReference type="InterPro" id="IPR000262">
    <property type="entry name" value="FMN-dep_DH"/>
</dbReference>
<evidence type="ECO:0000256" key="8">
    <source>
        <dbReference type="ARBA" id="ARBA00029327"/>
    </source>
</evidence>
<dbReference type="SUPFAM" id="SSF51395">
    <property type="entry name" value="FMN-linked oxidoreductases"/>
    <property type="match status" value="1"/>
</dbReference>
<dbReference type="FunFam" id="3.20.20.70:FF:000056">
    <property type="entry name" value="hydroxyacid oxidase 2"/>
    <property type="match status" value="1"/>
</dbReference>
<protein>
    <recommendedName>
        <fullName evidence="2">(S)-2-hydroxy-acid oxidase</fullName>
        <ecNumber evidence="2">1.1.3.15</ecNumber>
    </recommendedName>
</protein>
<evidence type="ECO:0000256" key="10">
    <source>
        <dbReference type="PIRSR" id="PIRSR000138-2"/>
    </source>
</evidence>
<feature type="binding site" evidence="10">
    <location>
        <position position="276"/>
    </location>
    <ligand>
        <name>FMN</name>
        <dbReference type="ChEBI" id="CHEBI:58210"/>
    </ligand>
</feature>
<sequence length="412" mass="45190">MGRQKYEYYQLAHLSLKLCSVSMDDQSDHTNLPWVGFKPLGLGASKPVCIQDFEQLAKESLTKNAWDYYSSGATDEQTLHDNCMAFKRYRLRPKVLNDVSCVDISTSVLGQKVDIPICIASTAMNKMADPCGEIAAAKAAASVGSGFMLSTWATTSIEEVATETGNSLKWMQLYIYKDREVTKQIVKRAEKCGFKGVFLTVDTPVLGQRYKDVKNHFSLPSNLKLANFEVHEQASGVKSSDNSGLSDYVNSMIDPSLQWSDVKWLKKITKMPVVLKGIVTSEMALKAVAHGVDGIVVSNHGARQLDGVPATIDALPEVVNAVNGRCEVYLDGGVRSGTDVLKAIALGAKAVFIGRPVLWGLAYNGEEGVRTVLSMLKDEFKNSLQLMGCRSIKELQEGQNLIVPEAYYLSRL</sequence>
<dbReference type="GO" id="GO:0010181">
    <property type="term" value="F:FMN binding"/>
    <property type="evidence" value="ECO:0007669"/>
    <property type="project" value="InterPro"/>
</dbReference>
<dbReference type="GO" id="GO:0005777">
    <property type="term" value="C:peroxisome"/>
    <property type="evidence" value="ECO:0007669"/>
    <property type="project" value="UniProtKB-ARBA"/>
</dbReference>
<feature type="binding site" evidence="10">
    <location>
        <position position="174"/>
    </location>
    <ligand>
        <name>glyoxylate</name>
        <dbReference type="ChEBI" id="CHEBI:36655"/>
    </ligand>
</feature>
<dbReference type="PROSITE" id="PS51349">
    <property type="entry name" value="FMN_HYDROXY_ACID_DH_2"/>
    <property type="match status" value="1"/>
</dbReference>
<dbReference type="InterPro" id="IPR037396">
    <property type="entry name" value="FMN_HAD"/>
</dbReference>
<dbReference type="Pfam" id="PF01070">
    <property type="entry name" value="FMN_dh"/>
    <property type="match status" value="1"/>
</dbReference>
<comment type="catalytic activity">
    <reaction evidence="7">
        <text>a (2S)-2-hydroxycarboxylate + O2 = a 2-oxocarboxylate + H2O2</text>
        <dbReference type="Rhea" id="RHEA:16789"/>
        <dbReference type="ChEBI" id="CHEBI:15379"/>
        <dbReference type="ChEBI" id="CHEBI:16240"/>
        <dbReference type="ChEBI" id="CHEBI:35179"/>
        <dbReference type="ChEBI" id="CHEBI:58123"/>
        <dbReference type="EC" id="1.1.3.15"/>
    </reaction>
    <physiologicalReaction direction="left-to-right" evidence="7">
        <dbReference type="Rhea" id="RHEA:16790"/>
    </physiologicalReaction>
</comment>
<keyword evidence="5" id="KW-0560">Oxidoreductase</keyword>
<evidence type="ECO:0000256" key="2">
    <source>
        <dbReference type="ARBA" id="ARBA00013087"/>
    </source>
</evidence>